<evidence type="ECO:0000313" key="3">
    <source>
        <dbReference type="EMBL" id="CAF1428657.1"/>
    </source>
</evidence>
<reference evidence="3" key="1">
    <citation type="submission" date="2021-02" db="EMBL/GenBank/DDBJ databases">
        <authorList>
            <person name="Nowell W R."/>
        </authorList>
    </citation>
    <scope>NUCLEOTIDE SEQUENCE</scope>
</reference>
<evidence type="ECO:0000313" key="2">
    <source>
        <dbReference type="EMBL" id="CAF1374023.1"/>
    </source>
</evidence>
<dbReference type="Proteomes" id="UP000663828">
    <property type="component" value="Unassembled WGS sequence"/>
</dbReference>
<dbReference type="GO" id="GO:0006629">
    <property type="term" value="P:lipid metabolic process"/>
    <property type="evidence" value="ECO:0007669"/>
    <property type="project" value="InterPro"/>
</dbReference>
<evidence type="ECO:0000259" key="1">
    <source>
        <dbReference type="Pfam" id="PF04083"/>
    </source>
</evidence>
<keyword evidence="4" id="KW-1185">Reference proteome</keyword>
<name>A0A815MSP4_ADIRI</name>
<protein>
    <recommendedName>
        <fullName evidence="1">Partial AB-hydrolase lipase domain-containing protein</fullName>
    </recommendedName>
</protein>
<dbReference type="OrthoDB" id="9974421at2759"/>
<sequence>MRYLTSDLHSSRIITQLTESKGYPWKEYKVIIPDGYILGVYRFPRGRNASTAFTVGPPVFPQHGLLNLGATWVIIFPGQNLSFILAAADDDEEFWDSNYDEMAHLDLPSMIYFVLNATKRTQIGYVGHSQGGMIGFAEFGRLESTMKNNVSFWIVFTPAGRLGNIQPPIR</sequence>
<dbReference type="AlphaFoldDB" id="A0A815MSP4"/>
<dbReference type="EMBL" id="CAJNOJ010000290">
    <property type="protein sequence ID" value="CAF1374023.1"/>
    <property type="molecule type" value="Genomic_DNA"/>
</dbReference>
<dbReference type="EMBL" id="CAJNOR010003591">
    <property type="protein sequence ID" value="CAF1428657.1"/>
    <property type="molecule type" value="Genomic_DNA"/>
</dbReference>
<gene>
    <name evidence="2" type="ORF">EDS130_LOCUS34543</name>
    <name evidence="3" type="ORF">XAT740_LOCUS35647</name>
</gene>
<dbReference type="Gene3D" id="3.40.50.1820">
    <property type="entry name" value="alpha/beta hydrolase"/>
    <property type="match status" value="1"/>
</dbReference>
<evidence type="ECO:0000313" key="4">
    <source>
        <dbReference type="Proteomes" id="UP000663828"/>
    </source>
</evidence>
<dbReference type="SUPFAM" id="SSF53474">
    <property type="entry name" value="alpha/beta-Hydrolases"/>
    <property type="match status" value="1"/>
</dbReference>
<comment type="caution">
    <text evidence="3">The sequence shown here is derived from an EMBL/GenBank/DDBJ whole genome shotgun (WGS) entry which is preliminary data.</text>
</comment>
<dbReference type="Pfam" id="PF04083">
    <property type="entry name" value="Abhydro_lipase"/>
    <property type="match status" value="1"/>
</dbReference>
<organism evidence="3 4">
    <name type="scientific">Adineta ricciae</name>
    <name type="common">Rotifer</name>
    <dbReference type="NCBI Taxonomy" id="249248"/>
    <lineage>
        <taxon>Eukaryota</taxon>
        <taxon>Metazoa</taxon>
        <taxon>Spiralia</taxon>
        <taxon>Gnathifera</taxon>
        <taxon>Rotifera</taxon>
        <taxon>Eurotatoria</taxon>
        <taxon>Bdelloidea</taxon>
        <taxon>Adinetida</taxon>
        <taxon>Adinetidae</taxon>
        <taxon>Adineta</taxon>
    </lineage>
</organism>
<accession>A0A815MSP4</accession>
<proteinExistence type="predicted"/>
<feature type="domain" description="Partial AB-hydrolase lipase" evidence="1">
    <location>
        <begin position="14"/>
        <end position="74"/>
    </location>
</feature>
<dbReference type="InterPro" id="IPR029058">
    <property type="entry name" value="AB_hydrolase_fold"/>
</dbReference>
<dbReference type="Proteomes" id="UP000663852">
    <property type="component" value="Unassembled WGS sequence"/>
</dbReference>
<dbReference type="InterPro" id="IPR006693">
    <property type="entry name" value="AB_hydrolase_lipase"/>
</dbReference>
<dbReference type="PANTHER" id="PTHR11005">
    <property type="entry name" value="LYSOSOMAL ACID LIPASE-RELATED"/>
    <property type="match status" value="1"/>
</dbReference>